<dbReference type="SMART" id="SM00823">
    <property type="entry name" value="PKS_PP"/>
    <property type="match status" value="2"/>
</dbReference>
<dbReference type="InterPro" id="IPR020841">
    <property type="entry name" value="PKS_Beta-ketoAc_synthase_dom"/>
</dbReference>
<gene>
    <name evidence="6" type="primary">pksM</name>
    <name evidence="6" type="ORF">DK880_00227</name>
</gene>
<dbReference type="SMART" id="SM00822">
    <property type="entry name" value="PKS_KR"/>
    <property type="match status" value="2"/>
</dbReference>
<dbReference type="Gene3D" id="3.40.50.720">
    <property type="entry name" value="NAD(P)-binding Rossmann-like Domain"/>
    <property type="match status" value="2"/>
</dbReference>
<dbReference type="InterPro" id="IPR013968">
    <property type="entry name" value="PKS_KR"/>
</dbReference>
<organism evidence="6 7">
    <name type="scientific">Candidatus Cardinium hertigii</name>
    <dbReference type="NCBI Taxonomy" id="247481"/>
    <lineage>
        <taxon>Bacteria</taxon>
        <taxon>Pseudomonadati</taxon>
        <taxon>Bacteroidota</taxon>
        <taxon>Cytophagia</taxon>
        <taxon>Cytophagales</taxon>
        <taxon>Amoebophilaceae</taxon>
        <taxon>Candidatus Cardinium</taxon>
    </lineage>
</organism>
<evidence type="ECO:0000259" key="4">
    <source>
        <dbReference type="PROSITE" id="PS50075"/>
    </source>
</evidence>
<dbReference type="InterPro" id="IPR014031">
    <property type="entry name" value="Ketoacyl_synth_C"/>
</dbReference>
<dbReference type="PROSITE" id="PS00606">
    <property type="entry name" value="KS3_1"/>
    <property type="match status" value="1"/>
</dbReference>
<proteinExistence type="predicted"/>
<dbReference type="PROSITE" id="PS50075">
    <property type="entry name" value="CARRIER"/>
    <property type="match status" value="1"/>
</dbReference>
<dbReference type="GO" id="GO:0005886">
    <property type="term" value="C:plasma membrane"/>
    <property type="evidence" value="ECO:0007669"/>
    <property type="project" value="TreeGrafter"/>
</dbReference>
<dbReference type="SUPFAM" id="SSF47336">
    <property type="entry name" value="ACP-like"/>
    <property type="match status" value="2"/>
</dbReference>
<dbReference type="EMBL" id="CP029619">
    <property type="protein sequence ID" value="AWN81559.1"/>
    <property type="molecule type" value="Genomic_DNA"/>
</dbReference>
<dbReference type="Pfam" id="PF02801">
    <property type="entry name" value="Ketoacyl-synt_C"/>
    <property type="match status" value="2"/>
</dbReference>
<dbReference type="Pfam" id="PF00109">
    <property type="entry name" value="ketoacyl-synt"/>
    <property type="match status" value="2"/>
</dbReference>
<dbReference type="CDD" id="cd08953">
    <property type="entry name" value="KR_2_SDR_x"/>
    <property type="match status" value="1"/>
</dbReference>
<dbReference type="RefSeq" id="WP_162534083.1">
    <property type="nucleotide sequence ID" value="NZ_CP029619.1"/>
</dbReference>
<dbReference type="InterPro" id="IPR036291">
    <property type="entry name" value="NAD(P)-bd_dom_sf"/>
</dbReference>
<dbReference type="GO" id="GO:0005737">
    <property type="term" value="C:cytoplasm"/>
    <property type="evidence" value="ECO:0007669"/>
    <property type="project" value="TreeGrafter"/>
</dbReference>
<feature type="domain" description="Ketosynthase family 3 (KS3)" evidence="5">
    <location>
        <begin position="1770"/>
        <end position="2176"/>
    </location>
</feature>
<accession>A0A2Z3L7Z5</accession>
<evidence type="ECO:0000256" key="2">
    <source>
        <dbReference type="ARBA" id="ARBA00022553"/>
    </source>
</evidence>
<feature type="domain" description="Carrier" evidence="4">
    <location>
        <begin position="1659"/>
        <end position="1736"/>
    </location>
</feature>
<dbReference type="Gene3D" id="3.40.47.10">
    <property type="match status" value="2"/>
</dbReference>
<dbReference type="GO" id="GO:0004312">
    <property type="term" value="F:fatty acid synthase activity"/>
    <property type="evidence" value="ECO:0007669"/>
    <property type="project" value="TreeGrafter"/>
</dbReference>
<dbReference type="KEGG" id="cher:DK880_00227"/>
<dbReference type="InterPro" id="IPR050091">
    <property type="entry name" value="PKS_NRPS_Biosynth_Enz"/>
</dbReference>
<sequence length="2344" mass="264574">MENRALHIFRSIWKKVGDSKELKDHDTIKVFLYFDNDVLEMIKSLNSSNIITYPITINDLTLDPENRFTSLQKELEKLNAKPLNVCIALTGSMNNLLTDYPILESFLKNTFFLFQTLLAIKEKINVLLLKESDCVLAGIMEGIGFSLVEEHSSFLFKSLEVKKLNEDGFRSKWLNGALFKAPFNLIKDNEIYEGSFESSQLTNINNTLLGKKVYLITGQGKIALRLAKFLSSKYQAKIIIFGRSALTEIEKNELPLQGVATYIKVDIGNLGELQEAWDYCLAKYEIIHGIFHLAGVLNDKLFQHKKYKEFAETLYPKIQCTINLDKISAQTKLDFFVCFSSLSGTMGNLGQADYAAANSFLKYWSMHRNQKYLQGERYGNSFCIDWGLWENGGMHIPYKQEKLLPLHTQEALHAMEYIFSSSIHYAIIYKGTPSLLIDFIKKFNNSAVVIPDFQFEQAENSFTKNLTHWVKEIIVAYTKLHDLEENDSIIEKGADSVAAINIASEIERKLRKINDQVRINKTILFDKPTIVLLTEYIKGHFLSEIKTIFSGFEKCIDTYSLSNEIAYSNSPVEEIKNHFPSARDDAIAIIGFAGQFPEADSIEVLWSNLIQGKNCIKIIPKDRWNWRKYYDPDPKNEGTAYGRHGGFLRSIKLFDPSFFNISPAEAERMDPQERLLLQNTYHAIQDSALTPESLYDSGVFISVMYGHYISYDEKKESIDSSYASLANRISYNFNFKGPSIAVDSMCSGGLTALHLAIQSVKNGDCASAIIGGVNLMPHPVKYKILSQGRFLSLSGKCNSFGKDADGYVPGEGAVVLIIKQLKDALKNKDYVYGIIRGSAINSGGKSAGYTVPNPTAQTEVIKKALERSLLPPEAITYLETHGTGTPLGDPIEIQGLTEAYKVPYKQHYALGALKANIGHLESAAGIAAIIKVLLQFRYKKMVPTINCSEENPLLNLKKTPFFLVKKLQDWMPVHNYPRVAGISSFGAGGSNAHVIIQEPPSSTVQNSPILPIYILPLSAKTAYSLKENVLNFKKWLKNVEHISLYSLSYSAACCREHFRYRCSVLFSSQEELVDKLEELVAESLWKHFKTSLLTINSTIENLLSSLHKDVESNEYVSLIREVNKLYKEGYNIPWEKIYKLRSVVKLPLYTFDLKEYWSNEFERSINNTLQQDTSITFQHYNSQEDLNYKETKKEIFYYISQWVKSSLDVKNITDTQNIILIDKLIYWEGYKNTYSYIVAPFDYKSFKDALNAIVFTNSSAKPIKIFINLQGHILENNNHYIEYFFEISQLIIKSVVFFEIVIVKEELGNIDDACYAALMGLFKSIILESNHIKVKLLTLSKSISGQQLLNIFINESTYYSKFFEEITYRHETRLVRTFHLQQFPNINKSLVLRDKGVYIISGGLGKIGQVIAEYLAHFFKATLILFGSSELTQDKKNVLKKLQTLGGKIVYKQVDITDVIQLQELINIVTLAYGNINGVIHAAGRTKDKLFFSKEIKDFKNIVDIKIKGAVALDEATKTQSLDFFLLFSSVASVFGNIGQTDYATGNSFMDTFATVRNVWVENKERSGRTASINWPLWDSGGMQVSKEKVNLIYEQQGIAPITNRAGLHILLSIINNINYISQGAIMPLQGDKIKINEALHGLFDIPIAKLELNSSCKMDASVVPEKILTHISELIKLDKHSIEMETTFGDIGFDSVLLQKLADKLKESFEVTVPPNIFFTFNTPGKIQQYIQDKLPKQTLNSNELIKDNSLSLSINDLTHKQSSYGYKVANCSIIGINGIMPNALSLEDFWRNMQSGINAIQPIKRWKNRNYYGGVIPQMKYFDPAFFNLSAREAMLMDPQHRLFLQVAYSTILDAGYNPQKLNKVGVFVGVQFNDYQILLQQWKQSRHPYAATGNAHAMLANRVSYLLNFNGPSQTVDSACSSALVALRRAVLALENYECDYALVGAVSLLIDHEVSDAAASMGVLSSQGRCATFDEEADGYVRGEGVGCVLLKRNSDAVRDKDNIYGNIISCSENHGGKAHSLTAPNPEAQKALLIHAYKDKALARRVSYIETHGTGTKLGDPIEIDALKMAWRALGIWEDKPYIGLGSVKTHIGHLEPAAGIASLLKVLLSIKHKALPGNLHFNKLNPYIAIHNSPFYIVSNNQSWESDTLRVAGISSFGFGGSNAHVVIEEALPREIDTNFTDKPFYLVCLSAKALYSLQQSQKNLAHYLANLSNKAYSLANIAYTLNSGRSHFPYRCAWIIKNIAELIDGLHQQTEAIVAVSSKEKMVETLGDYRNRDTYYCELQERRKQYLAGYDLDWELLHDHEPKLRLSLPTYPFYTKPYWFETAADSSMIKEII</sequence>
<keyword evidence="7" id="KW-1185">Reference proteome</keyword>
<keyword evidence="3" id="KW-0808">Transferase</keyword>
<dbReference type="Pfam" id="PF08659">
    <property type="entry name" value="KR"/>
    <property type="match status" value="2"/>
</dbReference>
<evidence type="ECO:0000256" key="1">
    <source>
        <dbReference type="ARBA" id="ARBA00022450"/>
    </source>
</evidence>
<name>A0A2Z3L7Z5_9BACT</name>
<dbReference type="InterPro" id="IPR057326">
    <property type="entry name" value="KR_dom"/>
</dbReference>
<reference evidence="6 7" key="1">
    <citation type="submission" date="2018-05" db="EMBL/GenBank/DDBJ databases">
        <title>Candidatus Cardinium hertigii Genome Assembly.</title>
        <authorList>
            <person name="Showmaker K.C."/>
            <person name="Walden K.O."/>
            <person name="Fields C.J."/>
            <person name="Lambert K.N."/>
            <person name="Hudson M.E."/>
        </authorList>
    </citation>
    <scope>NUCLEOTIDE SEQUENCE [LARGE SCALE GENOMIC DNA]</scope>
    <source>
        <strain evidence="7">cHgTN10</strain>
    </source>
</reference>
<dbReference type="CDD" id="cd00833">
    <property type="entry name" value="PKS"/>
    <property type="match status" value="2"/>
</dbReference>
<dbReference type="SMART" id="SM00825">
    <property type="entry name" value="PKS_KS"/>
    <property type="match status" value="2"/>
</dbReference>
<keyword evidence="2" id="KW-0597">Phosphoprotein</keyword>
<dbReference type="Pfam" id="PF22621">
    <property type="entry name" value="CurL-like_PKS_C"/>
    <property type="match status" value="2"/>
</dbReference>
<dbReference type="InterPro" id="IPR018201">
    <property type="entry name" value="Ketoacyl_synth_AS"/>
</dbReference>
<dbReference type="InterPro" id="IPR009081">
    <property type="entry name" value="PP-bd_ACP"/>
</dbReference>
<dbReference type="InterPro" id="IPR014030">
    <property type="entry name" value="Ketoacyl_synth_N"/>
</dbReference>
<evidence type="ECO:0000313" key="7">
    <source>
        <dbReference type="Proteomes" id="UP000245872"/>
    </source>
</evidence>
<evidence type="ECO:0000256" key="3">
    <source>
        <dbReference type="ARBA" id="ARBA00022679"/>
    </source>
</evidence>
<dbReference type="Pfam" id="PF00550">
    <property type="entry name" value="PP-binding"/>
    <property type="match status" value="2"/>
</dbReference>
<dbReference type="SUPFAM" id="SSF51735">
    <property type="entry name" value="NAD(P)-binding Rossmann-fold domains"/>
    <property type="match status" value="2"/>
</dbReference>
<dbReference type="GO" id="GO:0004315">
    <property type="term" value="F:3-oxoacyl-[acyl-carrier-protein] synthase activity"/>
    <property type="evidence" value="ECO:0007669"/>
    <property type="project" value="InterPro"/>
</dbReference>
<evidence type="ECO:0000313" key="6">
    <source>
        <dbReference type="EMBL" id="AWN81559.1"/>
    </source>
</evidence>
<dbReference type="InterPro" id="IPR016039">
    <property type="entry name" value="Thiolase-like"/>
</dbReference>
<evidence type="ECO:0000259" key="5">
    <source>
        <dbReference type="PROSITE" id="PS52004"/>
    </source>
</evidence>
<dbReference type="InterPro" id="IPR036736">
    <property type="entry name" value="ACP-like_sf"/>
</dbReference>
<feature type="domain" description="Ketosynthase family 3 (KS3)" evidence="5">
    <location>
        <begin position="584"/>
        <end position="998"/>
    </location>
</feature>
<dbReference type="SUPFAM" id="SSF53901">
    <property type="entry name" value="Thiolase-like"/>
    <property type="match status" value="2"/>
</dbReference>
<dbReference type="GO" id="GO:0071770">
    <property type="term" value="P:DIM/DIP cell wall layer assembly"/>
    <property type="evidence" value="ECO:0007669"/>
    <property type="project" value="TreeGrafter"/>
</dbReference>
<dbReference type="PROSITE" id="PS52004">
    <property type="entry name" value="KS3_2"/>
    <property type="match status" value="2"/>
</dbReference>
<protein>
    <submittedName>
        <fullName evidence="6">Polyketide synthase PksM</fullName>
    </submittedName>
</protein>
<dbReference type="Gene3D" id="1.10.1240.100">
    <property type="match status" value="2"/>
</dbReference>
<keyword evidence="1" id="KW-0596">Phosphopantetheine</keyword>
<dbReference type="Proteomes" id="UP000245872">
    <property type="component" value="Chromosome"/>
</dbReference>
<dbReference type="PANTHER" id="PTHR43775:SF37">
    <property type="entry name" value="SI:DKEY-61P9.11"/>
    <property type="match status" value="1"/>
</dbReference>
<dbReference type="GO" id="GO:0031177">
    <property type="term" value="F:phosphopantetheine binding"/>
    <property type="evidence" value="ECO:0007669"/>
    <property type="project" value="InterPro"/>
</dbReference>
<dbReference type="InterPro" id="IPR020806">
    <property type="entry name" value="PKS_PP-bd"/>
</dbReference>
<dbReference type="Gene3D" id="1.10.1200.10">
    <property type="entry name" value="ACP-like"/>
    <property type="match status" value="2"/>
</dbReference>
<dbReference type="GO" id="GO:0006633">
    <property type="term" value="P:fatty acid biosynthetic process"/>
    <property type="evidence" value="ECO:0007669"/>
    <property type="project" value="InterPro"/>
</dbReference>
<dbReference type="PANTHER" id="PTHR43775">
    <property type="entry name" value="FATTY ACID SYNTHASE"/>
    <property type="match status" value="1"/>
</dbReference>